<feature type="non-terminal residue" evidence="1">
    <location>
        <position position="79"/>
    </location>
</feature>
<organism evidence="1 2">
    <name type="scientific">Streptomyces lusitanus</name>
    <dbReference type="NCBI Taxonomy" id="68232"/>
    <lineage>
        <taxon>Bacteria</taxon>
        <taxon>Bacillati</taxon>
        <taxon>Actinomycetota</taxon>
        <taxon>Actinomycetes</taxon>
        <taxon>Kitasatosporales</taxon>
        <taxon>Streptomycetaceae</taxon>
        <taxon>Streptomyces</taxon>
    </lineage>
</organism>
<reference evidence="1 2" key="1">
    <citation type="submission" date="2023-05" db="EMBL/GenBank/DDBJ databases">
        <title>Streptomyces fuscus sp. nov., a brown-black pigment producing actinomyces isolated from dry sand of Sea duck farm.</title>
        <authorList>
            <person name="Xie J."/>
            <person name="Shen N."/>
        </authorList>
    </citation>
    <scope>NUCLEOTIDE SEQUENCE [LARGE SCALE GENOMIC DNA]</scope>
    <source>
        <strain evidence="1 2">CGMCC 4.1745</strain>
    </source>
</reference>
<comment type="caution">
    <text evidence="1">The sequence shown here is derived from an EMBL/GenBank/DDBJ whole genome shotgun (WGS) entry which is preliminary data.</text>
</comment>
<evidence type="ECO:0000313" key="1">
    <source>
        <dbReference type="EMBL" id="MDT6988489.1"/>
    </source>
</evidence>
<accession>A0ABU3K2Q0</accession>
<dbReference type="Proteomes" id="UP001249760">
    <property type="component" value="Unassembled WGS sequence"/>
</dbReference>
<evidence type="ECO:0000313" key="2">
    <source>
        <dbReference type="Proteomes" id="UP001249760"/>
    </source>
</evidence>
<keyword evidence="2" id="KW-1185">Reference proteome</keyword>
<proteinExistence type="predicted"/>
<sequence>MSVRTRIGSSLKSRTKSAMQAQKRRAWLLRVARQRQGLSRSDAGVRQVSFDGEPLWGRVVDGFTAAGTAADNLGLVADA</sequence>
<dbReference type="EMBL" id="JASKMA010000063">
    <property type="protein sequence ID" value="MDT6988489.1"/>
    <property type="molecule type" value="Genomic_DNA"/>
</dbReference>
<gene>
    <name evidence="1" type="ORF">QNO04_34085</name>
</gene>
<name>A0ABU3K2Q0_9ACTN</name>
<protein>
    <submittedName>
        <fullName evidence="1">Sugar phosphotransferase</fullName>
    </submittedName>
</protein>